<evidence type="ECO:0000256" key="3">
    <source>
        <dbReference type="ARBA" id="ARBA00012438"/>
    </source>
</evidence>
<dbReference type="Gene3D" id="1.10.287.130">
    <property type="match status" value="1"/>
</dbReference>
<comment type="subcellular location">
    <subcellularLocation>
        <location evidence="2">Membrane</location>
        <topology evidence="2">Multi-pass membrane protein</topology>
    </subcellularLocation>
</comment>
<keyword evidence="8 14" id="KW-0418">Kinase</keyword>
<dbReference type="GO" id="GO:0005886">
    <property type="term" value="C:plasma membrane"/>
    <property type="evidence" value="ECO:0007669"/>
    <property type="project" value="TreeGrafter"/>
</dbReference>
<keyword evidence="12" id="KW-0472">Membrane</keyword>
<feature type="transmembrane region" description="Helical" evidence="12">
    <location>
        <begin position="12"/>
        <end position="31"/>
    </location>
</feature>
<feature type="transmembrane region" description="Helical" evidence="12">
    <location>
        <begin position="154"/>
        <end position="177"/>
    </location>
</feature>
<dbReference type="Pfam" id="PF02518">
    <property type="entry name" value="HATPase_c"/>
    <property type="match status" value="1"/>
</dbReference>
<dbReference type="GO" id="GO:0000155">
    <property type="term" value="F:phosphorelay sensor kinase activity"/>
    <property type="evidence" value="ECO:0007669"/>
    <property type="project" value="InterPro"/>
</dbReference>
<keyword evidence="11" id="KW-0902">Two-component regulatory system</keyword>
<organism evidence="14 15">
    <name type="scientific">Acinetobacter piscicola</name>
    <dbReference type="NCBI Taxonomy" id="2006115"/>
    <lineage>
        <taxon>Bacteria</taxon>
        <taxon>Pseudomonadati</taxon>
        <taxon>Pseudomonadota</taxon>
        <taxon>Gammaproteobacteria</taxon>
        <taxon>Moraxellales</taxon>
        <taxon>Moraxellaceae</taxon>
        <taxon>Acinetobacter</taxon>
    </lineage>
</organism>
<dbReference type="EC" id="2.7.13.3" evidence="3"/>
<dbReference type="SUPFAM" id="SSF55874">
    <property type="entry name" value="ATPase domain of HSP90 chaperone/DNA topoisomerase II/histidine kinase"/>
    <property type="match status" value="1"/>
</dbReference>
<evidence type="ECO:0000256" key="5">
    <source>
        <dbReference type="ARBA" id="ARBA00022679"/>
    </source>
</evidence>
<dbReference type="InterPro" id="IPR036097">
    <property type="entry name" value="HisK_dim/P_sf"/>
</dbReference>
<dbReference type="PANTHER" id="PTHR45436">
    <property type="entry name" value="SENSOR HISTIDINE KINASE YKOH"/>
    <property type="match status" value="1"/>
</dbReference>
<keyword evidence="10 12" id="KW-1133">Transmembrane helix</keyword>
<evidence type="ECO:0000256" key="4">
    <source>
        <dbReference type="ARBA" id="ARBA00022553"/>
    </source>
</evidence>
<keyword evidence="7" id="KW-0547">Nucleotide-binding</keyword>
<evidence type="ECO:0000256" key="12">
    <source>
        <dbReference type="SAM" id="Phobius"/>
    </source>
</evidence>
<accession>A0A7S6VWP3</accession>
<dbReference type="InterPro" id="IPR005467">
    <property type="entry name" value="His_kinase_dom"/>
</dbReference>
<dbReference type="GO" id="GO:0005524">
    <property type="term" value="F:ATP binding"/>
    <property type="evidence" value="ECO:0007669"/>
    <property type="project" value="UniProtKB-KW"/>
</dbReference>
<dbReference type="InterPro" id="IPR036890">
    <property type="entry name" value="HATPase_C_sf"/>
</dbReference>
<evidence type="ECO:0000256" key="10">
    <source>
        <dbReference type="ARBA" id="ARBA00022989"/>
    </source>
</evidence>
<evidence type="ECO:0000313" key="15">
    <source>
        <dbReference type="Proteomes" id="UP000593966"/>
    </source>
</evidence>
<dbReference type="InterPro" id="IPR050428">
    <property type="entry name" value="TCS_sensor_his_kinase"/>
</dbReference>
<keyword evidence="5" id="KW-0808">Transferase</keyword>
<keyword evidence="4" id="KW-0597">Phosphoprotein</keyword>
<dbReference type="EMBL" id="CP048659">
    <property type="protein sequence ID" value="QOW46200.1"/>
    <property type="molecule type" value="Genomic_DNA"/>
</dbReference>
<evidence type="ECO:0000256" key="9">
    <source>
        <dbReference type="ARBA" id="ARBA00022840"/>
    </source>
</evidence>
<dbReference type="PANTHER" id="PTHR45436:SF14">
    <property type="entry name" value="SENSOR PROTEIN QSEC"/>
    <property type="match status" value="1"/>
</dbReference>
<dbReference type="InterPro" id="IPR003661">
    <property type="entry name" value="HisK_dim/P_dom"/>
</dbReference>
<keyword evidence="9" id="KW-0067">ATP-binding</keyword>
<feature type="domain" description="Histidine kinase" evidence="13">
    <location>
        <begin position="244"/>
        <end position="454"/>
    </location>
</feature>
<dbReference type="SMART" id="SM00388">
    <property type="entry name" value="HisKA"/>
    <property type="match status" value="1"/>
</dbReference>
<dbReference type="InterPro" id="IPR003594">
    <property type="entry name" value="HATPase_dom"/>
</dbReference>
<proteinExistence type="predicted"/>
<dbReference type="Gene3D" id="3.30.565.10">
    <property type="entry name" value="Histidine kinase-like ATPase, C-terminal domain"/>
    <property type="match status" value="1"/>
</dbReference>
<evidence type="ECO:0000259" key="13">
    <source>
        <dbReference type="PROSITE" id="PS50109"/>
    </source>
</evidence>
<sequence length="454" mass="51862">MKSYSLKWRLVSTLLMVFILLWSLVFCWLYYDLQKQLQLTLDERLSASAHMVARLIRHLPVHDLPNVLESVNAENANPNLIACEVSFFSSHISTAQKVIARTQDAPDNLSNQSSGFSTWTHHGTEWRSYTLKKGQIQVVSAEKLQLRSTLLAQILKSVLIPLIFTLILCVFLILWIIRVEFQPLDQIAQHVTQKKQSLSEAASYLSALKTQNIPTEIQPFVDSLIELIHNLHESLENEKSFSAFAAHELRSPLTSIKTNVQLSLLMLQQSGQQQSKLAQNLQQADHSIQRYQQLLEQLLLLSKTELHPTQSHENTLIADILKQVIQELSLKYALESTYLHIQWNTLTSLQLPASSLHIILKNLLENIYLHAQSYTVIDIYMQNNHLIIQDNGIGLNDTELQLLTKRFWRKSAQNTGYGLGLALVNVLLNKNGYAIHFQHHQPHGLKVMISKIEN</sequence>
<reference evidence="14 15" key="1">
    <citation type="submission" date="2020-02" db="EMBL/GenBank/DDBJ databases">
        <title>Tigecycline-resistant Acinetobacter species from pigs and migratory birds.</title>
        <authorList>
            <person name="Chen C."/>
            <person name="Sun J."/>
            <person name="Liao X.-P."/>
            <person name="Liu Y.-H."/>
        </authorList>
    </citation>
    <scope>NUCLEOTIDE SEQUENCE [LARGE SCALE GENOMIC DNA]</scope>
    <source>
        <strain evidence="14 15">YH12207_T</strain>
    </source>
</reference>
<evidence type="ECO:0000256" key="1">
    <source>
        <dbReference type="ARBA" id="ARBA00000085"/>
    </source>
</evidence>
<evidence type="ECO:0000256" key="8">
    <source>
        <dbReference type="ARBA" id="ARBA00022777"/>
    </source>
</evidence>
<name>A0A7S6VWP3_9GAMM</name>
<comment type="catalytic activity">
    <reaction evidence="1">
        <text>ATP + protein L-histidine = ADP + protein N-phospho-L-histidine.</text>
        <dbReference type="EC" id="2.7.13.3"/>
    </reaction>
</comment>
<dbReference type="AlphaFoldDB" id="A0A7S6VWP3"/>
<gene>
    <name evidence="14" type="ORF">G0028_10010</name>
</gene>
<evidence type="ECO:0000256" key="6">
    <source>
        <dbReference type="ARBA" id="ARBA00022692"/>
    </source>
</evidence>
<dbReference type="SUPFAM" id="SSF47384">
    <property type="entry name" value="Homodimeric domain of signal transducing histidine kinase"/>
    <property type="match status" value="1"/>
</dbReference>
<dbReference type="Pfam" id="PF00512">
    <property type="entry name" value="HisKA"/>
    <property type="match status" value="1"/>
</dbReference>
<evidence type="ECO:0000256" key="2">
    <source>
        <dbReference type="ARBA" id="ARBA00004141"/>
    </source>
</evidence>
<dbReference type="CDD" id="cd00082">
    <property type="entry name" value="HisKA"/>
    <property type="match status" value="1"/>
</dbReference>
<keyword evidence="15" id="KW-1185">Reference proteome</keyword>
<dbReference type="Pfam" id="PF08521">
    <property type="entry name" value="2CSK_N"/>
    <property type="match status" value="1"/>
</dbReference>
<keyword evidence="6 12" id="KW-0812">Transmembrane</keyword>
<dbReference type="InterPro" id="IPR013727">
    <property type="entry name" value="2CSK_N"/>
</dbReference>
<evidence type="ECO:0000256" key="7">
    <source>
        <dbReference type="ARBA" id="ARBA00022741"/>
    </source>
</evidence>
<dbReference type="RefSeq" id="WP_180046792.1">
    <property type="nucleotide sequence ID" value="NZ_CP048659.1"/>
</dbReference>
<evidence type="ECO:0000313" key="14">
    <source>
        <dbReference type="EMBL" id="QOW46200.1"/>
    </source>
</evidence>
<dbReference type="PROSITE" id="PS50109">
    <property type="entry name" value="HIS_KIN"/>
    <property type="match status" value="1"/>
</dbReference>
<protein>
    <recommendedName>
        <fullName evidence="3">histidine kinase</fullName>
        <ecNumber evidence="3">2.7.13.3</ecNumber>
    </recommendedName>
</protein>
<evidence type="ECO:0000256" key="11">
    <source>
        <dbReference type="ARBA" id="ARBA00023012"/>
    </source>
</evidence>
<dbReference type="Proteomes" id="UP000593966">
    <property type="component" value="Chromosome"/>
</dbReference>
<dbReference type="SMART" id="SM00387">
    <property type="entry name" value="HATPase_c"/>
    <property type="match status" value="1"/>
</dbReference>